<feature type="binding site" evidence="10 13">
    <location>
        <position position="34"/>
    </location>
    <ligand>
        <name>a divalent metal cation</name>
        <dbReference type="ChEBI" id="CHEBI:60240"/>
    </ligand>
</feature>
<evidence type="ECO:0000256" key="5">
    <source>
        <dbReference type="ARBA" id="ARBA00001954"/>
    </source>
</evidence>
<dbReference type="GO" id="GO:0006098">
    <property type="term" value="P:pentose-phosphate shunt"/>
    <property type="evidence" value="ECO:0007669"/>
    <property type="project" value="UniProtKB-UniRule"/>
</dbReference>
<dbReference type="FunFam" id="3.20.20.70:FF:000004">
    <property type="entry name" value="Ribulose-phosphate 3-epimerase"/>
    <property type="match status" value="1"/>
</dbReference>
<dbReference type="GO" id="GO:0019323">
    <property type="term" value="P:pentose catabolic process"/>
    <property type="evidence" value="ECO:0007669"/>
    <property type="project" value="UniProtKB-UniRule"/>
</dbReference>
<dbReference type="AlphaFoldDB" id="A0A1L5F6V3"/>
<keyword evidence="9 10" id="KW-0413">Isomerase</keyword>
<dbReference type="GO" id="GO:0005737">
    <property type="term" value="C:cytoplasm"/>
    <property type="evidence" value="ECO:0007669"/>
    <property type="project" value="UniProtKB-ARBA"/>
</dbReference>
<feature type="binding site" evidence="10 14">
    <location>
        <begin position="196"/>
        <end position="197"/>
    </location>
    <ligand>
        <name>substrate</name>
    </ligand>
</feature>
<keyword evidence="8 10" id="KW-0479">Metal-binding</keyword>
<comment type="pathway">
    <text evidence="10">Carbohydrate degradation.</text>
</comment>
<evidence type="ECO:0000256" key="4">
    <source>
        <dbReference type="ARBA" id="ARBA00001947"/>
    </source>
</evidence>
<comment type="cofactor">
    <cofactor evidence="5">
        <name>Fe(2+)</name>
        <dbReference type="ChEBI" id="CHEBI:29033"/>
    </cofactor>
</comment>
<evidence type="ECO:0000256" key="10">
    <source>
        <dbReference type="HAMAP-Rule" id="MF_02227"/>
    </source>
</evidence>
<comment type="function">
    <text evidence="10">Catalyzes the reversible epimerization of D-ribulose 5-phosphate to D-xylulose 5-phosphate.</text>
</comment>
<evidence type="ECO:0000256" key="11">
    <source>
        <dbReference type="PIRNR" id="PIRNR001461"/>
    </source>
</evidence>
<evidence type="ECO:0000256" key="14">
    <source>
        <dbReference type="PIRSR" id="PIRSR001461-3"/>
    </source>
</evidence>
<accession>A0A1L5F6V3</accession>
<reference evidence="15 16" key="1">
    <citation type="submission" date="2016-12" db="EMBL/GenBank/DDBJ databases">
        <title>Complete genome sequence of Clostridium kluyveri JZZ isolated from the pit mud of a Chinese flavor liquor-making factory.</title>
        <authorList>
            <person name="Wang Y."/>
        </authorList>
    </citation>
    <scope>NUCLEOTIDE SEQUENCE [LARGE SCALE GENOMIC DNA]</scope>
    <source>
        <strain evidence="15 16">JZZ</strain>
    </source>
</reference>
<dbReference type="SUPFAM" id="SSF51366">
    <property type="entry name" value="Ribulose-phoshate binding barrel"/>
    <property type="match status" value="1"/>
</dbReference>
<comment type="cofactor">
    <cofactor evidence="2">
        <name>Mn(2+)</name>
        <dbReference type="ChEBI" id="CHEBI:29035"/>
    </cofactor>
</comment>
<evidence type="ECO:0000313" key="15">
    <source>
        <dbReference type="EMBL" id="APM38746.1"/>
    </source>
</evidence>
<evidence type="ECO:0000256" key="13">
    <source>
        <dbReference type="PIRSR" id="PIRSR001461-2"/>
    </source>
</evidence>
<evidence type="ECO:0000256" key="6">
    <source>
        <dbReference type="ARBA" id="ARBA00009541"/>
    </source>
</evidence>
<feature type="binding site" evidence="10">
    <location>
        <begin position="174"/>
        <end position="176"/>
    </location>
    <ligand>
        <name>substrate</name>
    </ligand>
</feature>
<evidence type="ECO:0000256" key="7">
    <source>
        <dbReference type="ARBA" id="ARBA00013188"/>
    </source>
</evidence>
<feature type="binding site" evidence="10 14">
    <location>
        <position position="65"/>
    </location>
    <ligand>
        <name>substrate</name>
    </ligand>
</feature>
<proteinExistence type="inferred from homology"/>
<dbReference type="GO" id="GO:0046872">
    <property type="term" value="F:metal ion binding"/>
    <property type="evidence" value="ECO:0007669"/>
    <property type="project" value="UniProtKB-UniRule"/>
</dbReference>
<evidence type="ECO:0000256" key="8">
    <source>
        <dbReference type="ARBA" id="ARBA00022723"/>
    </source>
</evidence>
<dbReference type="InterPro" id="IPR011060">
    <property type="entry name" value="RibuloseP-bd_barrel"/>
</dbReference>
<feature type="binding site" evidence="10 13">
    <location>
        <position position="32"/>
    </location>
    <ligand>
        <name>a divalent metal cation</name>
        <dbReference type="ChEBI" id="CHEBI:60240"/>
    </ligand>
</feature>
<protein>
    <recommendedName>
        <fullName evidence="7 10">Ribulose-phosphate 3-epimerase</fullName>
        <ecNumber evidence="7 10">5.1.3.1</ecNumber>
    </recommendedName>
</protein>
<dbReference type="InterPro" id="IPR013785">
    <property type="entry name" value="Aldolase_TIM"/>
</dbReference>
<dbReference type="OrthoDB" id="1645589at2"/>
<dbReference type="PROSITE" id="PS01085">
    <property type="entry name" value="RIBUL_P_3_EPIMER_1"/>
    <property type="match status" value="1"/>
</dbReference>
<dbReference type="HAMAP" id="MF_02227">
    <property type="entry name" value="RPE"/>
    <property type="match status" value="1"/>
</dbReference>
<dbReference type="CDD" id="cd00429">
    <property type="entry name" value="RPE"/>
    <property type="match status" value="1"/>
</dbReference>
<keyword evidence="13" id="KW-0464">Manganese</keyword>
<dbReference type="InterPro" id="IPR000056">
    <property type="entry name" value="Ribul_P_3_epim-like"/>
</dbReference>
<keyword evidence="10 11" id="KW-0119">Carbohydrate metabolism</keyword>
<dbReference type="Gene3D" id="3.20.20.70">
    <property type="entry name" value="Aldolase class I"/>
    <property type="match status" value="1"/>
</dbReference>
<feature type="binding site" evidence="10 13">
    <location>
        <position position="65"/>
    </location>
    <ligand>
        <name>a divalent metal cation</name>
        <dbReference type="ChEBI" id="CHEBI:60240"/>
    </ligand>
</feature>
<dbReference type="PIRSF" id="PIRSF001461">
    <property type="entry name" value="RPE"/>
    <property type="match status" value="1"/>
</dbReference>
<dbReference type="EMBL" id="CP018335">
    <property type="protein sequence ID" value="APM38746.1"/>
    <property type="molecule type" value="Genomic_DNA"/>
</dbReference>
<dbReference type="InterPro" id="IPR026019">
    <property type="entry name" value="Ribul_P_3_epim"/>
</dbReference>
<comment type="cofactor">
    <cofactor evidence="10 13">
        <name>a divalent metal cation</name>
        <dbReference type="ChEBI" id="CHEBI:60240"/>
    </cofactor>
    <text evidence="10 13">Binds 1 divalent metal cation per subunit.</text>
</comment>
<feature type="active site" description="Proton acceptor" evidence="10 12">
    <location>
        <position position="34"/>
    </location>
</feature>
<dbReference type="Pfam" id="PF00834">
    <property type="entry name" value="Ribul_P_3_epim"/>
    <property type="match status" value="1"/>
</dbReference>
<gene>
    <name evidence="10" type="primary">rpe</name>
    <name evidence="15" type="ORF">BS101_08280</name>
</gene>
<comment type="catalytic activity">
    <reaction evidence="1 10 11">
        <text>D-ribulose 5-phosphate = D-xylulose 5-phosphate</text>
        <dbReference type="Rhea" id="RHEA:13677"/>
        <dbReference type="ChEBI" id="CHEBI:57737"/>
        <dbReference type="ChEBI" id="CHEBI:58121"/>
        <dbReference type="EC" id="5.1.3.1"/>
    </reaction>
</comment>
<feature type="active site" description="Proton donor" evidence="10 12">
    <location>
        <position position="174"/>
    </location>
</feature>
<dbReference type="EC" id="5.1.3.1" evidence="7 10"/>
<feature type="binding site" evidence="10 14">
    <location>
        <begin position="141"/>
        <end position="144"/>
    </location>
    <ligand>
        <name>substrate</name>
    </ligand>
</feature>
<evidence type="ECO:0000256" key="1">
    <source>
        <dbReference type="ARBA" id="ARBA00001782"/>
    </source>
</evidence>
<organism evidence="15 16">
    <name type="scientific">Clostridium kluyveri</name>
    <dbReference type="NCBI Taxonomy" id="1534"/>
    <lineage>
        <taxon>Bacteria</taxon>
        <taxon>Bacillati</taxon>
        <taxon>Bacillota</taxon>
        <taxon>Clostridia</taxon>
        <taxon>Eubacteriales</taxon>
        <taxon>Clostridiaceae</taxon>
        <taxon>Clostridium</taxon>
    </lineage>
</organism>
<name>A0A1L5F6V3_CLOKL</name>
<dbReference type="RefSeq" id="WP_073538401.1">
    <property type="nucleotide sequence ID" value="NZ_CP018335.1"/>
</dbReference>
<keyword evidence="13" id="KW-0862">Zinc</keyword>
<comment type="cofactor">
    <cofactor evidence="4">
        <name>Zn(2+)</name>
        <dbReference type="ChEBI" id="CHEBI:29105"/>
    </cofactor>
</comment>
<dbReference type="Proteomes" id="UP000184604">
    <property type="component" value="Chromosome"/>
</dbReference>
<evidence type="ECO:0000256" key="3">
    <source>
        <dbReference type="ARBA" id="ARBA00001941"/>
    </source>
</evidence>
<evidence type="ECO:0000256" key="9">
    <source>
        <dbReference type="ARBA" id="ARBA00023235"/>
    </source>
</evidence>
<dbReference type="NCBIfam" id="TIGR01163">
    <property type="entry name" value="rpe"/>
    <property type="match status" value="1"/>
</dbReference>
<sequence>MIKIAPSILSADFSKLGEEIKSLDKCKADLVHIDVMDGSFVPNISFGIPIIKSIKHLTKIPFDVHLMIEEPARYVKDFVDAGADIITVHFEADRHLDRTIDYIKSLGVKASVALNPATLVDNVKYLIPKLDMILIMSVNPGFGGQKYIEYCDSKIKHVRELADKYNENLMIEVDGGITKDNIARVVRKGADVIVAGSSVFKGGAIEDNIRILREEF</sequence>
<evidence type="ECO:0000313" key="16">
    <source>
        <dbReference type="Proteomes" id="UP000184604"/>
    </source>
</evidence>
<comment type="cofactor">
    <cofactor evidence="3">
        <name>Co(2+)</name>
        <dbReference type="ChEBI" id="CHEBI:48828"/>
    </cofactor>
</comment>
<dbReference type="NCBIfam" id="NF004076">
    <property type="entry name" value="PRK05581.1-4"/>
    <property type="match status" value="1"/>
</dbReference>
<feature type="binding site" evidence="10 13">
    <location>
        <position position="174"/>
    </location>
    <ligand>
        <name>a divalent metal cation</name>
        <dbReference type="ChEBI" id="CHEBI:60240"/>
    </ligand>
</feature>
<evidence type="ECO:0000256" key="12">
    <source>
        <dbReference type="PIRSR" id="PIRSR001461-1"/>
    </source>
</evidence>
<dbReference type="PANTHER" id="PTHR11749">
    <property type="entry name" value="RIBULOSE-5-PHOSPHATE-3-EPIMERASE"/>
    <property type="match status" value="1"/>
</dbReference>
<feature type="binding site" evidence="10 14">
    <location>
        <position position="7"/>
    </location>
    <ligand>
        <name>substrate</name>
    </ligand>
</feature>
<feature type="binding site" evidence="14">
    <location>
        <position position="176"/>
    </location>
    <ligand>
        <name>substrate</name>
    </ligand>
</feature>
<dbReference type="GO" id="GO:0004750">
    <property type="term" value="F:D-ribulose-phosphate 3-epimerase activity"/>
    <property type="evidence" value="ECO:0007669"/>
    <property type="project" value="UniProtKB-UniRule"/>
</dbReference>
<evidence type="ECO:0000256" key="2">
    <source>
        <dbReference type="ARBA" id="ARBA00001936"/>
    </source>
</evidence>
<comment type="similarity">
    <text evidence="6 10 11">Belongs to the ribulose-phosphate 3-epimerase family.</text>
</comment>
<keyword evidence="13" id="KW-0170">Cobalt</keyword>